<evidence type="ECO:0000256" key="1">
    <source>
        <dbReference type="ARBA" id="ARBA00007806"/>
    </source>
</evidence>
<feature type="domain" description="Glycosyl hydrolase family 31 C-terminal" evidence="9">
    <location>
        <begin position="625"/>
        <end position="713"/>
    </location>
</feature>
<dbReference type="PANTHER" id="PTHR22762">
    <property type="entry name" value="ALPHA-GLUCOSIDASE"/>
    <property type="match status" value="1"/>
</dbReference>
<dbReference type="InterPro" id="IPR011013">
    <property type="entry name" value="Gal_mutarotase_sf_dom"/>
</dbReference>
<dbReference type="CDD" id="cd14752">
    <property type="entry name" value="GH31_N"/>
    <property type="match status" value="1"/>
</dbReference>
<evidence type="ECO:0000313" key="11">
    <source>
        <dbReference type="Proteomes" id="UP001139887"/>
    </source>
</evidence>
<evidence type="ECO:0000256" key="2">
    <source>
        <dbReference type="ARBA" id="ARBA00022801"/>
    </source>
</evidence>
<dbReference type="AlphaFoldDB" id="A0A9W8I9U6"/>
<sequence>MASSASVSCPGYKARHVTEIGNGIQTSLMLNGPPCNIYGQDISELILDVSFDTNNRLHVHISDTANTQYQIPPSVISLNKGQKIDKQKGNFEFIHSHNRTTGFGFKVVRDSEVIFDTIGHVLVFEDQYLELTSSVPTDANIYGLGETPGWFRRNPYNTTITLWNRDTPALFEENGYGSHAVYMELRNNSKFHGCYLHNSHGMDVVLSDGSLQYRVLGGTLDLYFFAGPTALDVIDQYTQLVGRPNRIPFWALGFHNCRFGYTSVYEVNQVIANYSAARIPLEAAWTDIEYMEKYRDFTFDPQNFPLEEMQKQLDFLHEHGQKMVLIIDPAIHVNNEYGPYTRGQEQDVFMRNADGSEFIGQVWPGYTAFPDWFAANVSQWWNEELRRYFDKLQIDGMWIDMNEAASFCTGSCGSGEPIGKIPPLPWEKSPEPHRSLNTSNTFLVPPYAIHSRYIELSKMTLETTAVHANGIIDYHVHNLYGYMESKLTYEFLRNYRPNIRPFVLSRSTFAGSGAFISHWTGDNAATWQDMHLSIASMFEFGIFGIPMVGADICGFYQNATEELCARWIELGAFYPFSRSHNSLFAYPQEPYRWKSVAEAARRALGIRYTLLPYIYSCYQDAVERGWPVVRPLVFEYPSIDKVADNDRQLLVGNSILVSPVLSAGARTVEAFFPAGLWYSWYGSHVVIEASNNVVTLNAPLEHINVHIRGGQIVPTQHPEMTTEEVRQNDYELIVAVDANGAAAGQLYIDDGQTLDTPHRWIDFTFYERTLWIRQRSGQLAIRRPLSALVLLGVSGIHKVQVNGEYVQCAINSIGNHTEITGLNISLQTNSRLTLESIH</sequence>
<evidence type="ECO:0000256" key="4">
    <source>
        <dbReference type="ARBA" id="ARBA00023295"/>
    </source>
</evidence>
<dbReference type="GO" id="GO:0030246">
    <property type="term" value="F:carbohydrate binding"/>
    <property type="evidence" value="ECO:0007669"/>
    <property type="project" value="InterPro"/>
</dbReference>
<evidence type="ECO:0000259" key="7">
    <source>
        <dbReference type="Pfam" id="PF01055"/>
    </source>
</evidence>
<dbReference type="PANTHER" id="PTHR22762:SF133">
    <property type="entry name" value="P-TYPE DOMAIN-CONTAINING PROTEIN"/>
    <property type="match status" value="1"/>
</dbReference>
<dbReference type="GO" id="GO:0004553">
    <property type="term" value="F:hydrolase activity, hydrolyzing O-glycosyl compounds"/>
    <property type="evidence" value="ECO:0007669"/>
    <property type="project" value="InterPro"/>
</dbReference>
<dbReference type="Pfam" id="PF01055">
    <property type="entry name" value="Glyco_hydro_31_2nd"/>
    <property type="match status" value="1"/>
</dbReference>
<dbReference type="InterPro" id="IPR000322">
    <property type="entry name" value="Glyco_hydro_31_TIM"/>
</dbReference>
<feature type="domain" description="Glycoside hydrolase family 31 N-terminal" evidence="8">
    <location>
        <begin position="98"/>
        <end position="202"/>
    </location>
</feature>
<comment type="caution">
    <text evidence="10">The sequence shown here is derived from an EMBL/GenBank/DDBJ whole genome shotgun (WGS) entry which is preliminary data.</text>
</comment>
<dbReference type="InterPro" id="IPR013780">
    <property type="entry name" value="Glyco_hydro_b"/>
</dbReference>
<keyword evidence="2 6" id="KW-0378">Hydrolase</keyword>
<evidence type="ECO:0000259" key="8">
    <source>
        <dbReference type="Pfam" id="PF13802"/>
    </source>
</evidence>
<dbReference type="SUPFAM" id="SSF74650">
    <property type="entry name" value="Galactose mutarotase-like"/>
    <property type="match status" value="1"/>
</dbReference>
<dbReference type="CDD" id="cd06602">
    <property type="entry name" value="GH31_MGAM_SI_GAA"/>
    <property type="match status" value="1"/>
</dbReference>
<dbReference type="Proteomes" id="UP001139887">
    <property type="component" value="Unassembled WGS sequence"/>
</dbReference>
<dbReference type="SUPFAM" id="SSF51445">
    <property type="entry name" value="(Trans)glycosidases"/>
    <property type="match status" value="1"/>
</dbReference>
<keyword evidence="3" id="KW-0325">Glycoprotein</keyword>
<accession>A0A9W8I9U6</accession>
<evidence type="ECO:0000256" key="3">
    <source>
        <dbReference type="ARBA" id="ARBA00023180"/>
    </source>
</evidence>
<dbReference type="InterPro" id="IPR025887">
    <property type="entry name" value="Glyco_hydro_31_N_dom"/>
</dbReference>
<keyword evidence="4 6" id="KW-0326">Glycosidase</keyword>
<dbReference type="Pfam" id="PF21365">
    <property type="entry name" value="Glyco_hydro_31_3rd"/>
    <property type="match status" value="1"/>
</dbReference>
<organism evidence="10 11">
    <name type="scientific">Coemansia brasiliensis</name>
    <dbReference type="NCBI Taxonomy" id="2650707"/>
    <lineage>
        <taxon>Eukaryota</taxon>
        <taxon>Fungi</taxon>
        <taxon>Fungi incertae sedis</taxon>
        <taxon>Zoopagomycota</taxon>
        <taxon>Kickxellomycotina</taxon>
        <taxon>Kickxellomycetes</taxon>
        <taxon>Kickxellales</taxon>
        <taxon>Kickxellaceae</taxon>
        <taxon>Coemansia</taxon>
    </lineage>
</organism>
<evidence type="ECO:0000256" key="6">
    <source>
        <dbReference type="RuleBase" id="RU361185"/>
    </source>
</evidence>
<reference evidence="10" key="1">
    <citation type="submission" date="2022-07" db="EMBL/GenBank/DDBJ databases">
        <title>Phylogenomic reconstructions and comparative analyses of Kickxellomycotina fungi.</title>
        <authorList>
            <person name="Reynolds N.K."/>
            <person name="Stajich J.E."/>
            <person name="Barry K."/>
            <person name="Grigoriev I.V."/>
            <person name="Crous P."/>
            <person name="Smith M.E."/>
        </authorList>
    </citation>
    <scope>NUCLEOTIDE SEQUENCE</scope>
    <source>
        <strain evidence="10">NRRL 1566</strain>
    </source>
</reference>
<evidence type="ECO:0000259" key="9">
    <source>
        <dbReference type="Pfam" id="PF21365"/>
    </source>
</evidence>
<protein>
    <recommendedName>
        <fullName evidence="5">Maltase</fullName>
    </recommendedName>
</protein>
<evidence type="ECO:0000313" key="10">
    <source>
        <dbReference type="EMBL" id="KAJ2847886.1"/>
    </source>
</evidence>
<dbReference type="Gene3D" id="2.60.40.1760">
    <property type="entry name" value="glycosyl hydrolase (family 31)"/>
    <property type="match status" value="1"/>
</dbReference>
<evidence type="ECO:0000256" key="5">
    <source>
        <dbReference type="ARBA" id="ARBA00041343"/>
    </source>
</evidence>
<gene>
    <name evidence="10" type="ORF">IWW36_003619</name>
</gene>
<dbReference type="OrthoDB" id="5839090at2759"/>
<dbReference type="GO" id="GO:0005975">
    <property type="term" value="P:carbohydrate metabolic process"/>
    <property type="evidence" value="ECO:0007669"/>
    <property type="project" value="InterPro"/>
</dbReference>
<proteinExistence type="inferred from homology"/>
<feature type="domain" description="Glycoside hydrolase family 31 TIM barrel" evidence="7">
    <location>
        <begin position="246"/>
        <end position="616"/>
    </location>
</feature>
<name>A0A9W8I9U6_9FUNG</name>
<dbReference type="InterPro" id="IPR030458">
    <property type="entry name" value="Glyco_hydro_31_AS"/>
</dbReference>
<dbReference type="Gene3D" id="2.60.40.1180">
    <property type="entry name" value="Golgi alpha-mannosidase II"/>
    <property type="match status" value="2"/>
</dbReference>
<dbReference type="InterPro" id="IPR017853">
    <property type="entry name" value="GH"/>
</dbReference>
<dbReference type="PROSITE" id="PS00129">
    <property type="entry name" value="GLYCOSYL_HYDROL_F31_1"/>
    <property type="match status" value="1"/>
</dbReference>
<dbReference type="Pfam" id="PF13802">
    <property type="entry name" value="Gal_mutarotas_2"/>
    <property type="match status" value="1"/>
</dbReference>
<dbReference type="InterPro" id="IPR048395">
    <property type="entry name" value="Glyco_hydro_31_C"/>
</dbReference>
<comment type="similarity">
    <text evidence="1 6">Belongs to the glycosyl hydrolase 31 family.</text>
</comment>
<dbReference type="SUPFAM" id="SSF51011">
    <property type="entry name" value="Glycosyl hydrolase domain"/>
    <property type="match status" value="1"/>
</dbReference>
<dbReference type="Gene3D" id="3.20.20.80">
    <property type="entry name" value="Glycosidases"/>
    <property type="match status" value="1"/>
</dbReference>
<dbReference type="EMBL" id="JANBUW010000246">
    <property type="protein sequence ID" value="KAJ2847886.1"/>
    <property type="molecule type" value="Genomic_DNA"/>
</dbReference>
<keyword evidence="11" id="KW-1185">Reference proteome</keyword>